<feature type="compositionally biased region" description="Basic and acidic residues" evidence="5">
    <location>
        <begin position="374"/>
        <end position="383"/>
    </location>
</feature>
<feature type="transmembrane region" description="Helical" evidence="6">
    <location>
        <begin position="141"/>
        <end position="163"/>
    </location>
</feature>
<dbReference type="PANTHER" id="PTHR11040:SF60">
    <property type="entry name" value="FAMILY ZINC TRANSPORTER, PUTATIVE (AFU_ORTHOLOGUE AFUA_8G04010)-RELATED"/>
    <property type="match status" value="1"/>
</dbReference>
<feature type="compositionally biased region" description="Basic residues" evidence="5">
    <location>
        <begin position="261"/>
        <end position="272"/>
    </location>
</feature>
<feature type="region of interest" description="Disordered" evidence="5">
    <location>
        <begin position="256"/>
        <end position="277"/>
    </location>
</feature>
<name>A0A163JCR2_DIDRA</name>
<evidence type="ECO:0000256" key="2">
    <source>
        <dbReference type="ARBA" id="ARBA00022692"/>
    </source>
</evidence>
<keyword evidence="3 6" id="KW-1133">Transmembrane helix</keyword>
<dbReference type="InterPro" id="IPR003689">
    <property type="entry name" value="ZIP"/>
</dbReference>
<dbReference type="GO" id="GO:0005886">
    <property type="term" value="C:plasma membrane"/>
    <property type="evidence" value="ECO:0007669"/>
    <property type="project" value="TreeGrafter"/>
</dbReference>
<feature type="transmembrane region" description="Helical" evidence="6">
    <location>
        <begin position="216"/>
        <end position="238"/>
    </location>
</feature>
<keyword evidence="4 6" id="KW-0472">Membrane</keyword>
<feature type="region of interest" description="Disordered" evidence="5">
    <location>
        <begin position="344"/>
        <end position="383"/>
    </location>
</feature>
<feature type="transmembrane region" description="Helical" evidence="6">
    <location>
        <begin position="530"/>
        <end position="547"/>
    </location>
</feature>
<evidence type="ECO:0000256" key="5">
    <source>
        <dbReference type="SAM" id="MobiDB-lite"/>
    </source>
</evidence>
<dbReference type="GO" id="GO:0005385">
    <property type="term" value="F:zinc ion transmembrane transporter activity"/>
    <property type="evidence" value="ECO:0007669"/>
    <property type="project" value="TreeGrafter"/>
</dbReference>
<dbReference type="PANTHER" id="PTHR11040">
    <property type="entry name" value="ZINC/IRON TRANSPORTER"/>
    <property type="match status" value="1"/>
</dbReference>
<keyword evidence="8" id="KW-1185">Reference proteome</keyword>
<sequence>MKPYLAFEFAIQHRYRGCAGACHTGLLQGDDAYAYPAVVARSGKSDFVSPWIASLPLQSMCSMEGRQTPKLTTSGCADVMTRFPAFRRSGNIDMTAGDGLVEGLSHITTELLRKELQRRQDEVVKPECGSKGGKKHYNTGIHVFALFLILSLSTAACSFPIVVKRFPGIPVPSRFLFLSRHFGTGVLIATAFVHLLPTAFESLLDPCLPHFWNRGYPAMPGLIAMTAVFVVVGIEMFFASKGAGHSHAVDYDTLGRDAHHAHPRPNHKRSHSFGRYSAGPNANVPGIVLHDVEASEHSGLMGGQSPALSLVSATTPTAPNGYAARHGADSDDDSDFDISPEELARHEADEDSEDEARLLSRPSARKPNTNPREPSPETTEKTEAQNKKLLLQCLLLEAGILFHSVFIGMALSVATGTSFIVLLVAISFHQTFEGFALGSRISAIRFPVGSPKPWFMALAYGTTTPVGQAIGLAIHTLYDPFSQTGLLMVGFMNAISSGLLLFAGLVELLAEDFLSDESYVTLQGKRRLQACGSVVAGALLMALVGAWA</sequence>
<dbReference type="OrthoDB" id="448280at2759"/>
<dbReference type="Pfam" id="PF02535">
    <property type="entry name" value="Zip"/>
    <property type="match status" value="1"/>
</dbReference>
<proteinExistence type="predicted"/>
<keyword evidence="2 6" id="KW-0812">Transmembrane</keyword>
<comment type="subcellular location">
    <subcellularLocation>
        <location evidence="1">Membrane</location>
        <topology evidence="1">Multi-pass membrane protein</topology>
    </subcellularLocation>
</comment>
<organism evidence="7 8">
    <name type="scientific">Didymella rabiei</name>
    <name type="common">Chickpea ascochyta blight fungus</name>
    <name type="synonym">Mycosphaerella rabiei</name>
    <dbReference type="NCBI Taxonomy" id="5454"/>
    <lineage>
        <taxon>Eukaryota</taxon>
        <taxon>Fungi</taxon>
        <taxon>Dikarya</taxon>
        <taxon>Ascomycota</taxon>
        <taxon>Pezizomycotina</taxon>
        <taxon>Dothideomycetes</taxon>
        <taxon>Pleosporomycetidae</taxon>
        <taxon>Pleosporales</taxon>
        <taxon>Pleosporineae</taxon>
        <taxon>Didymellaceae</taxon>
        <taxon>Ascochyta</taxon>
    </lineage>
</organism>
<dbReference type="AlphaFoldDB" id="A0A163JCR2"/>
<gene>
    <name evidence="7" type="ORF">ST47_g2572</name>
</gene>
<dbReference type="EMBL" id="JYNV01000110">
    <property type="protein sequence ID" value="KZM26278.1"/>
    <property type="molecule type" value="Genomic_DNA"/>
</dbReference>
<evidence type="ECO:0000256" key="6">
    <source>
        <dbReference type="SAM" id="Phobius"/>
    </source>
</evidence>
<evidence type="ECO:0000256" key="1">
    <source>
        <dbReference type="ARBA" id="ARBA00004141"/>
    </source>
</evidence>
<evidence type="ECO:0000313" key="8">
    <source>
        <dbReference type="Proteomes" id="UP000076837"/>
    </source>
</evidence>
<evidence type="ECO:0000256" key="4">
    <source>
        <dbReference type="ARBA" id="ARBA00023136"/>
    </source>
</evidence>
<comment type="caution">
    <text evidence="7">The sequence shown here is derived from an EMBL/GenBank/DDBJ whole genome shotgun (WGS) entry which is preliminary data.</text>
</comment>
<evidence type="ECO:0000313" key="7">
    <source>
        <dbReference type="EMBL" id="KZM26278.1"/>
    </source>
</evidence>
<feature type="transmembrane region" description="Helical" evidence="6">
    <location>
        <begin position="175"/>
        <end position="196"/>
    </location>
</feature>
<dbReference type="STRING" id="5454.A0A163JCR2"/>
<dbReference type="Proteomes" id="UP000076837">
    <property type="component" value="Unassembled WGS sequence"/>
</dbReference>
<evidence type="ECO:0000256" key="3">
    <source>
        <dbReference type="ARBA" id="ARBA00022989"/>
    </source>
</evidence>
<feature type="region of interest" description="Disordered" evidence="5">
    <location>
        <begin position="319"/>
        <end position="338"/>
    </location>
</feature>
<protein>
    <submittedName>
        <fullName evidence="7">Metal ion transmembrane transporter</fullName>
    </submittedName>
</protein>
<accession>A0A163JCR2</accession>
<reference evidence="7 8" key="1">
    <citation type="journal article" date="2016" name="Sci. Rep.">
        <title>Draft genome sequencing and secretome analysis of fungal phytopathogen Ascochyta rabiei provides insight into the necrotrophic effector repertoire.</title>
        <authorList>
            <person name="Verma S."/>
            <person name="Gazara R.K."/>
            <person name="Nizam S."/>
            <person name="Parween S."/>
            <person name="Chattopadhyay D."/>
            <person name="Verma P.K."/>
        </authorList>
    </citation>
    <scope>NUCLEOTIDE SEQUENCE [LARGE SCALE GENOMIC DNA]</scope>
    <source>
        <strain evidence="7 8">ArDII</strain>
    </source>
</reference>
<feature type="transmembrane region" description="Helical" evidence="6">
    <location>
        <begin position="486"/>
        <end position="509"/>
    </location>
</feature>